<sequence>MSETPTHEPRGLFAAWARLVTARPLATLLITLLLSTAGLLIALQIKPATGVQDMLADDQPSAVALGKVVGNYALVDDLIVLARLPMHDSESDPDRLIGFAERLEQELADDPMVASLRYRSSEQAAAFIEEVVIPHGLYYLDQDQRAALQQRLTRAAMDEQFAQNAAMIAAPGPAAGRLAKELIRDPLRLRDFLSENAGQFSSGGGGGEFMEGTGAMVSRDGSAIMIRIMGRESAGDLDFTAEFMPRIREAVAAANPDGELRIDYTGAYAIAELSASQTRADMIRSCTGSILLLVVVFIVVYRHPMAFWLLKLPVYAAIVTAFGVYGVLSGRLTPVTAVAGAVLAGLGIDYCVHVLSHHEAVKRSRKDGDDRAAGVHTVAAVGPAVMAACVTSLIGFGAVLSSSVQSLREFALLGMLGLGLALLASITVLPALLATLGPTRFAKHGLSATRFDLAPTVRHVARHPKRYVWLSAVVIVAAGFTVVLGSIDRETGWHSPLAFDSDLHALHPRPHPPLDTQETLAEVFGAAQDSLMILVEGDSPETMLSTARQAQHLLTAGEPIPSGVAGVVGPGTLLPAPLDADLAWNDNEVQRVIDDLRASADAAGFNAGAFGETEDFLRTLLTSGPPTFEDLSAYPELAGMVLPRGQHPPTEGLVLVTLSRPWMTVDDRDATIEAAREKLGMIEMISSHHPPRGSATLTGITVVGYDTQQAIGDHLTKLLLIAAGLVLAWLLIFFRRPGDLVLALVPSFAGVLALVTCAEVFGLTLNAINLIAMPLVVGIGVDDGIFLVAIARRCRKLGENRRVLIDHLAASAHAITMTSVTTGLAFGSLAFTSVPAIRSLGWFTAMGVGAAWAASVLTLLPVLILLYPRKSSLDTLETTLA</sequence>
<dbReference type="AlphaFoldDB" id="A0A7X0LK86"/>
<dbReference type="PANTHER" id="PTHR33406">
    <property type="entry name" value="MEMBRANE PROTEIN MJ1562-RELATED"/>
    <property type="match status" value="1"/>
</dbReference>
<keyword evidence="4 6" id="KW-1133">Transmembrane helix</keyword>
<evidence type="ECO:0000256" key="5">
    <source>
        <dbReference type="ARBA" id="ARBA00023136"/>
    </source>
</evidence>
<evidence type="ECO:0000313" key="8">
    <source>
        <dbReference type="EMBL" id="MBB6430170.1"/>
    </source>
</evidence>
<feature type="transmembrane region" description="Helical" evidence="6">
    <location>
        <begin position="467"/>
        <end position="487"/>
    </location>
</feature>
<feature type="transmembrane region" description="Helical" evidence="6">
    <location>
        <begin position="410"/>
        <end position="433"/>
    </location>
</feature>
<evidence type="ECO:0000313" key="9">
    <source>
        <dbReference type="Proteomes" id="UP000541810"/>
    </source>
</evidence>
<dbReference type="RefSeq" id="WP_184677705.1">
    <property type="nucleotide sequence ID" value="NZ_JACHGY010000001.1"/>
</dbReference>
<dbReference type="PANTHER" id="PTHR33406:SF13">
    <property type="entry name" value="MEMBRANE PROTEIN YDFJ"/>
    <property type="match status" value="1"/>
</dbReference>
<reference evidence="8 9" key="1">
    <citation type="submission" date="2020-08" db="EMBL/GenBank/DDBJ databases">
        <title>Genomic Encyclopedia of Type Strains, Phase IV (KMG-IV): sequencing the most valuable type-strain genomes for metagenomic binning, comparative biology and taxonomic classification.</title>
        <authorList>
            <person name="Goeker M."/>
        </authorList>
    </citation>
    <scope>NUCLEOTIDE SEQUENCE [LARGE SCALE GENOMIC DNA]</scope>
    <source>
        <strain evidence="8 9">DSM 103725</strain>
    </source>
</reference>
<dbReference type="Gene3D" id="1.20.1640.10">
    <property type="entry name" value="Multidrug efflux transporter AcrB transmembrane domain"/>
    <property type="match status" value="2"/>
</dbReference>
<feature type="transmembrane region" description="Helical" evidence="6">
    <location>
        <begin position="334"/>
        <end position="352"/>
    </location>
</feature>
<comment type="caution">
    <text evidence="8">The sequence shown here is derived from an EMBL/GenBank/DDBJ whole genome shotgun (WGS) entry which is preliminary data.</text>
</comment>
<organism evidence="8 9">
    <name type="scientific">Algisphaera agarilytica</name>
    <dbReference type="NCBI Taxonomy" id="1385975"/>
    <lineage>
        <taxon>Bacteria</taxon>
        <taxon>Pseudomonadati</taxon>
        <taxon>Planctomycetota</taxon>
        <taxon>Phycisphaerae</taxon>
        <taxon>Phycisphaerales</taxon>
        <taxon>Phycisphaeraceae</taxon>
        <taxon>Algisphaera</taxon>
    </lineage>
</organism>
<proteinExistence type="predicted"/>
<evidence type="ECO:0000256" key="1">
    <source>
        <dbReference type="ARBA" id="ARBA00004651"/>
    </source>
</evidence>
<evidence type="ECO:0000259" key="7">
    <source>
        <dbReference type="PROSITE" id="PS50156"/>
    </source>
</evidence>
<evidence type="ECO:0000256" key="6">
    <source>
        <dbReference type="SAM" id="Phobius"/>
    </source>
</evidence>
<name>A0A7X0LK86_9BACT</name>
<keyword evidence="2" id="KW-1003">Cell membrane</keyword>
<protein>
    <recommendedName>
        <fullName evidence="7">SSD domain-containing protein</fullName>
    </recommendedName>
</protein>
<feature type="transmembrane region" description="Helical" evidence="6">
    <location>
        <begin position="767"/>
        <end position="791"/>
    </location>
</feature>
<feature type="transmembrane region" description="Helical" evidence="6">
    <location>
        <begin position="373"/>
        <end position="398"/>
    </location>
</feature>
<feature type="domain" description="SSD" evidence="7">
    <location>
        <begin position="312"/>
        <end position="435"/>
    </location>
</feature>
<gene>
    <name evidence="8" type="ORF">HNQ40_001976</name>
</gene>
<dbReference type="PROSITE" id="PS50156">
    <property type="entry name" value="SSD"/>
    <property type="match status" value="2"/>
</dbReference>
<evidence type="ECO:0000256" key="2">
    <source>
        <dbReference type="ARBA" id="ARBA00022475"/>
    </source>
</evidence>
<feature type="transmembrane region" description="Helical" evidence="6">
    <location>
        <begin position="715"/>
        <end position="734"/>
    </location>
</feature>
<dbReference type="EMBL" id="JACHGY010000001">
    <property type="protein sequence ID" value="MBB6430170.1"/>
    <property type="molecule type" value="Genomic_DNA"/>
</dbReference>
<dbReference type="Proteomes" id="UP000541810">
    <property type="component" value="Unassembled WGS sequence"/>
</dbReference>
<feature type="transmembrane region" description="Helical" evidence="6">
    <location>
        <begin position="840"/>
        <end position="867"/>
    </location>
</feature>
<dbReference type="InterPro" id="IPR050545">
    <property type="entry name" value="Mycobact_MmpL"/>
</dbReference>
<comment type="subcellular location">
    <subcellularLocation>
        <location evidence="1">Cell membrane</location>
        <topology evidence="1">Multi-pass membrane protein</topology>
    </subcellularLocation>
</comment>
<keyword evidence="9" id="KW-1185">Reference proteome</keyword>
<evidence type="ECO:0000256" key="3">
    <source>
        <dbReference type="ARBA" id="ARBA00022692"/>
    </source>
</evidence>
<dbReference type="SUPFAM" id="SSF82866">
    <property type="entry name" value="Multidrug efflux transporter AcrB transmembrane domain"/>
    <property type="match status" value="2"/>
</dbReference>
<evidence type="ECO:0000256" key="4">
    <source>
        <dbReference type="ARBA" id="ARBA00022989"/>
    </source>
</evidence>
<accession>A0A7X0LK86</accession>
<feature type="transmembrane region" description="Helical" evidence="6">
    <location>
        <begin position="741"/>
        <end position="761"/>
    </location>
</feature>
<dbReference type="InterPro" id="IPR000731">
    <property type="entry name" value="SSD"/>
</dbReference>
<dbReference type="Pfam" id="PF03176">
    <property type="entry name" value="MMPL"/>
    <property type="match status" value="2"/>
</dbReference>
<keyword evidence="3 6" id="KW-0812">Transmembrane</keyword>
<feature type="transmembrane region" description="Helical" evidence="6">
    <location>
        <begin position="812"/>
        <end position="834"/>
    </location>
</feature>
<dbReference type="GO" id="GO:0005886">
    <property type="term" value="C:plasma membrane"/>
    <property type="evidence" value="ECO:0007669"/>
    <property type="project" value="UniProtKB-SubCell"/>
</dbReference>
<keyword evidence="5 6" id="KW-0472">Membrane</keyword>
<feature type="domain" description="SSD" evidence="7">
    <location>
        <begin position="741"/>
        <end position="865"/>
    </location>
</feature>
<dbReference type="InterPro" id="IPR004869">
    <property type="entry name" value="MMPL_dom"/>
</dbReference>
<feature type="transmembrane region" description="Helical" evidence="6">
    <location>
        <begin position="282"/>
        <end position="301"/>
    </location>
</feature>
<feature type="transmembrane region" description="Helical" evidence="6">
    <location>
        <begin position="25"/>
        <end position="45"/>
    </location>
</feature>